<evidence type="ECO:0000256" key="4">
    <source>
        <dbReference type="ARBA" id="ARBA00022692"/>
    </source>
</evidence>
<evidence type="ECO:0000313" key="14">
    <source>
        <dbReference type="Proteomes" id="UP000240357"/>
    </source>
</evidence>
<dbReference type="InterPro" id="IPR008969">
    <property type="entry name" value="CarboxyPept-like_regulatory"/>
</dbReference>
<dbReference type="InterPro" id="IPR037066">
    <property type="entry name" value="Plug_dom_sf"/>
</dbReference>
<dbReference type="Gene3D" id="2.170.130.10">
    <property type="entry name" value="TonB-dependent receptor, plug domain"/>
    <property type="match status" value="1"/>
</dbReference>
<organism evidence="13 14">
    <name type="scientific">Adhaeribacter arboris</name>
    <dbReference type="NCBI Taxonomy" id="2072846"/>
    <lineage>
        <taxon>Bacteria</taxon>
        <taxon>Pseudomonadati</taxon>
        <taxon>Bacteroidota</taxon>
        <taxon>Cytophagia</taxon>
        <taxon>Cytophagales</taxon>
        <taxon>Hymenobacteraceae</taxon>
        <taxon>Adhaeribacter</taxon>
    </lineage>
</organism>
<keyword evidence="6 8" id="KW-0472">Membrane</keyword>
<evidence type="ECO:0000256" key="8">
    <source>
        <dbReference type="PROSITE-ProRule" id="PRU01360"/>
    </source>
</evidence>
<dbReference type="InterPro" id="IPR023996">
    <property type="entry name" value="TonB-dep_OMP_SusC/RagA"/>
</dbReference>
<name>A0A2T2YDE8_9BACT</name>
<dbReference type="EMBL" id="PYFT01000001">
    <property type="protein sequence ID" value="PSR53540.1"/>
    <property type="molecule type" value="Genomic_DNA"/>
</dbReference>
<dbReference type="Pfam" id="PF07715">
    <property type="entry name" value="Plug"/>
    <property type="match status" value="1"/>
</dbReference>
<dbReference type="InterPro" id="IPR000531">
    <property type="entry name" value="Beta-barrel_TonB"/>
</dbReference>
<keyword evidence="4 8" id="KW-0812">Transmembrane</keyword>
<feature type="domain" description="TonB-dependent receptor-like beta-barrel" evidence="11">
    <location>
        <begin position="481"/>
        <end position="921"/>
    </location>
</feature>
<comment type="similarity">
    <text evidence="8 9">Belongs to the TonB-dependent receptor family.</text>
</comment>
<evidence type="ECO:0000256" key="10">
    <source>
        <dbReference type="SAM" id="SignalP"/>
    </source>
</evidence>
<dbReference type="Proteomes" id="UP000240357">
    <property type="component" value="Unassembled WGS sequence"/>
</dbReference>
<dbReference type="InterPro" id="IPR023997">
    <property type="entry name" value="TonB-dep_OMP_SusC/RagA_CS"/>
</dbReference>
<comment type="caution">
    <text evidence="13">The sequence shown here is derived from an EMBL/GenBank/DDBJ whole genome shotgun (WGS) entry which is preliminary data.</text>
</comment>
<keyword evidence="7 8" id="KW-0998">Cell outer membrane</keyword>
<keyword evidence="2 8" id="KW-0813">Transport</keyword>
<evidence type="ECO:0000259" key="12">
    <source>
        <dbReference type="Pfam" id="PF07715"/>
    </source>
</evidence>
<evidence type="ECO:0000256" key="5">
    <source>
        <dbReference type="ARBA" id="ARBA00023077"/>
    </source>
</evidence>
<dbReference type="AlphaFoldDB" id="A0A2T2YDE8"/>
<evidence type="ECO:0000256" key="2">
    <source>
        <dbReference type="ARBA" id="ARBA00022448"/>
    </source>
</evidence>
<dbReference type="RefSeq" id="WP_106928266.1">
    <property type="nucleotide sequence ID" value="NZ_PYFT01000001.1"/>
</dbReference>
<evidence type="ECO:0000313" key="13">
    <source>
        <dbReference type="EMBL" id="PSR53540.1"/>
    </source>
</evidence>
<evidence type="ECO:0000256" key="7">
    <source>
        <dbReference type="ARBA" id="ARBA00023237"/>
    </source>
</evidence>
<proteinExistence type="inferred from homology"/>
<dbReference type="Gene3D" id="2.60.40.1120">
    <property type="entry name" value="Carboxypeptidase-like, regulatory domain"/>
    <property type="match status" value="1"/>
</dbReference>
<dbReference type="Gene3D" id="2.40.170.20">
    <property type="entry name" value="TonB-dependent receptor, beta-barrel domain"/>
    <property type="match status" value="1"/>
</dbReference>
<feature type="chain" id="PRO_5015748018" evidence="10">
    <location>
        <begin position="20"/>
        <end position="1062"/>
    </location>
</feature>
<evidence type="ECO:0000256" key="9">
    <source>
        <dbReference type="RuleBase" id="RU003357"/>
    </source>
</evidence>
<evidence type="ECO:0000256" key="6">
    <source>
        <dbReference type="ARBA" id="ARBA00023136"/>
    </source>
</evidence>
<dbReference type="SUPFAM" id="SSF49464">
    <property type="entry name" value="Carboxypeptidase regulatory domain-like"/>
    <property type="match status" value="1"/>
</dbReference>
<keyword evidence="14" id="KW-1185">Reference proteome</keyword>
<keyword evidence="13" id="KW-0675">Receptor</keyword>
<dbReference type="Pfam" id="PF13715">
    <property type="entry name" value="CarbopepD_reg_2"/>
    <property type="match status" value="1"/>
</dbReference>
<gene>
    <name evidence="13" type="ORF">AHMF7605_08380</name>
</gene>
<sequence length="1062" mass="115922">MLRKLLVVYLLFLVQVSLAQQKIITGTIKDEQGNPLPGASIVVKGTTSGTITDAKGGFSLPVSSAQDVLVASFIGYLGKEVVVGNQVTVEVVLPADVRALSEIVVTGYSREKKSDLIGAVAVVNLAQVRDIPRANVLQTLQGRVPGLYVESTGQPSGQTGQVLIRGLNTLGDNSPLYIIDGVPATANNVISGRGAANGSTTKNISPLQNIDPNSIESIQVLKDASAASIYGARASNGVIIITTKQGKGKLRVQLSSSGSFQKRFGKIDAANTLERGRALWQASINDGTDPAIHSALYAFDYTGTGANAVLNKVTPVQWVGGDPASLTPAQVPGTDWQDVVYRTGFVTNNSLTLSGGSETTSALLQFGYLQNQGVKKYSDFSKMNLRLNTSHKMFNNRFRIGQNLNLARTRETPEPTDLGGAGIDYLATYQNPILPVYRTDGEWAGPLGSGMSDRNNPLHMLYINRNNKDKNLILFGNIYAELVPFDNFTLRSSIGLDYTFSNNSWIQEKYTEGFLTQSVNRLSIFHGERTNLTWTNTAEYSLQKGTNLLNFLVGVETVKEDYQTMVARKEDFATQDFDFFQLDAGTGTASSGGGRTGYQLLSYFGKVNYNLADKYLASVTLRYDGSSRFGKNEQFGLFPAANFGWRISNEKFMQSINFISNLKVRVGVGRVGNQKIGNLARFGLYAPNYGTMDFRDWYGAWRTIGTAYDINGNNSGNLASGYVALQQGNNNLKWETTDEANIGLDFGFVKDRLTGSIDFFKRNTKDILIQPPYAAVIGEGGNQWVNGATAKNNGFEISLAYQNTTGPIGYTIYGNAAHFQDKITDLPESVIRSYPGNVEQTILGHSQRAIFGYVTDGLFQNQEEVNTHAAQPGKGIGRIRYKDLNNDGKVDALDQTWLGTTLPDVEYGLGFDISYKNFTLSAFFQGVLGKLTNDGIKGDFTRVNNGMNFGTGVFDAWSPQNTGSSLPALSLVNANDEFRTSDYLYVNGSYAKLRTLQLSYAFPKGVLESLKVGTFRVFAMGENLFAIKDNKGVNKLYAPDPENPFLTYPLTRNFTFGIDLSF</sequence>
<evidence type="ECO:0000256" key="3">
    <source>
        <dbReference type="ARBA" id="ARBA00022452"/>
    </source>
</evidence>
<dbReference type="InterPro" id="IPR039426">
    <property type="entry name" value="TonB-dep_rcpt-like"/>
</dbReference>
<dbReference type="Pfam" id="PF00593">
    <property type="entry name" value="TonB_dep_Rec_b-barrel"/>
    <property type="match status" value="1"/>
</dbReference>
<dbReference type="NCBIfam" id="TIGR04057">
    <property type="entry name" value="SusC_RagA_signa"/>
    <property type="match status" value="1"/>
</dbReference>
<accession>A0A2T2YDE8</accession>
<evidence type="ECO:0000259" key="11">
    <source>
        <dbReference type="Pfam" id="PF00593"/>
    </source>
</evidence>
<comment type="subcellular location">
    <subcellularLocation>
        <location evidence="1 8">Cell outer membrane</location>
        <topology evidence="1 8">Multi-pass membrane protein</topology>
    </subcellularLocation>
</comment>
<keyword evidence="5 9" id="KW-0798">TonB box</keyword>
<evidence type="ECO:0000256" key="1">
    <source>
        <dbReference type="ARBA" id="ARBA00004571"/>
    </source>
</evidence>
<dbReference type="OrthoDB" id="9768177at2"/>
<dbReference type="InterPro" id="IPR012910">
    <property type="entry name" value="Plug_dom"/>
</dbReference>
<dbReference type="InterPro" id="IPR036942">
    <property type="entry name" value="Beta-barrel_TonB_sf"/>
</dbReference>
<keyword evidence="3 8" id="KW-1134">Transmembrane beta strand</keyword>
<dbReference type="NCBIfam" id="TIGR04056">
    <property type="entry name" value="OMP_RagA_SusC"/>
    <property type="match status" value="1"/>
</dbReference>
<feature type="domain" description="TonB-dependent receptor plug" evidence="12">
    <location>
        <begin position="113"/>
        <end position="238"/>
    </location>
</feature>
<protein>
    <submittedName>
        <fullName evidence="13">TonB-dependent receptor</fullName>
    </submittedName>
</protein>
<reference evidence="13 14" key="1">
    <citation type="submission" date="2018-03" db="EMBL/GenBank/DDBJ databases">
        <title>Adhaeribacter sp. HMF7605 Genome sequencing and assembly.</title>
        <authorList>
            <person name="Kang H."/>
            <person name="Kang J."/>
            <person name="Cha I."/>
            <person name="Kim H."/>
            <person name="Joh K."/>
        </authorList>
    </citation>
    <scope>NUCLEOTIDE SEQUENCE [LARGE SCALE GENOMIC DNA]</scope>
    <source>
        <strain evidence="13 14">HMF7605</strain>
    </source>
</reference>
<dbReference type="GO" id="GO:0009279">
    <property type="term" value="C:cell outer membrane"/>
    <property type="evidence" value="ECO:0007669"/>
    <property type="project" value="UniProtKB-SubCell"/>
</dbReference>
<keyword evidence="10" id="KW-0732">Signal</keyword>
<dbReference type="SUPFAM" id="SSF56935">
    <property type="entry name" value="Porins"/>
    <property type="match status" value="1"/>
</dbReference>
<dbReference type="PROSITE" id="PS52016">
    <property type="entry name" value="TONB_DEPENDENT_REC_3"/>
    <property type="match status" value="1"/>
</dbReference>
<feature type="signal peptide" evidence="10">
    <location>
        <begin position="1"/>
        <end position="19"/>
    </location>
</feature>